<evidence type="ECO:0000313" key="2">
    <source>
        <dbReference type="EMBL" id="VYU06852.1"/>
    </source>
</evidence>
<accession>A0A6N3BSF1</accession>
<dbReference type="RefSeq" id="WP_024038479.1">
    <property type="nucleotide sequence ID" value="NZ_CACRUE010000026.1"/>
</dbReference>
<protein>
    <submittedName>
        <fullName evidence="2">GalNAc(5)-diNAcBac-PP-undecaprenol beta-1,3-glucosyltransferase</fullName>
        <ecNumber evidence="2">2.4.1.293</ecNumber>
    </submittedName>
</protein>
<dbReference type="AlphaFoldDB" id="A0A6N3BSF1"/>
<dbReference type="CDD" id="cd00761">
    <property type="entry name" value="Glyco_tranf_GTA_type"/>
    <property type="match status" value="1"/>
</dbReference>
<dbReference type="Gene3D" id="3.90.550.10">
    <property type="entry name" value="Spore Coat Polysaccharide Biosynthesis Protein SpsA, Chain A"/>
    <property type="match status" value="1"/>
</dbReference>
<sequence length="296" mass="34605">MKTLTIFTPTYNRGDILENAYKSLKKQTNQDFIWLIVDDGSTDKTEDIVEKWIEENTIEIRYIKKENGGKHTAYNVACDNADTELIMIALDSDDYLCEDAVEIIINAWNEHDGISGIVTLCDNGDHTKPVYDKYKIDKSGICSLQKAFAENLFLGEARFTFKTEYAKKYKYPVIEGEKFFTEGYIYYQMDEPMYWINKSTYTFLYRDDGLTKNLLKGFLKNPVSYFLYNKVRVKYDKKMHLLFKHCIYYVAFGVLSKQKNIIRQSSKPFLIFFLYPFGKIGSIYLTELGKKKGIEI</sequence>
<dbReference type="SUPFAM" id="SSF53448">
    <property type="entry name" value="Nucleotide-diphospho-sugar transferases"/>
    <property type="match status" value="1"/>
</dbReference>
<feature type="domain" description="Glycosyltransferase 2-like" evidence="1">
    <location>
        <begin position="5"/>
        <end position="133"/>
    </location>
</feature>
<dbReference type="PANTHER" id="PTHR22916:SF3">
    <property type="entry name" value="UDP-GLCNAC:BETAGAL BETA-1,3-N-ACETYLGLUCOSAMINYLTRANSFERASE-LIKE PROTEIN 1"/>
    <property type="match status" value="1"/>
</dbReference>
<proteinExistence type="predicted"/>
<keyword evidence="2" id="KW-0808">Transferase</keyword>
<dbReference type="Pfam" id="PF00535">
    <property type="entry name" value="Glycos_transf_2"/>
    <property type="match status" value="1"/>
</dbReference>
<dbReference type="PANTHER" id="PTHR22916">
    <property type="entry name" value="GLYCOSYLTRANSFERASE"/>
    <property type="match status" value="1"/>
</dbReference>
<keyword evidence="2" id="KW-0328">Glycosyltransferase</keyword>
<dbReference type="InterPro" id="IPR001173">
    <property type="entry name" value="Glyco_trans_2-like"/>
</dbReference>
<dbReference type="GO" id="GO:0016758">
    <property type="term" value="F:hexosyltransferase activity"/>
    <property type="evidence" value="ECO:0007669"/>
    <property type="project" value="UniProtKB-ARBA"/>
</dbReference>
<reference evidence="2" key="1">
    <citation type="submission" date="2019-11" db="EMBL/GenBank/DDBJ databases">
        <authorList>
            <person name="Feng L."/>
        </authorList>
    </citation>
    <scope>NUCLEOTIDE SEQUENCE</scope>
    <source>
        <strain evidence="2">IbartlettiiLFYP30</strain>
    </source>
</reference>
<organism evidence="2">
    <name type="scientific">Intestinibacter bartlettii</name>
    <dbReference type="NCBI Taxonomy" id="261299"/>
    <lineage>
        <taxon>Bacteria</taxon>
        <taxon>Bacillati</taxon>
        <taxon>Bacillota</taxon>
        <taxon>Clostridia</taxon>
        <taxon>Peptostreptococcales</taxon>
        <taxon>Peptostreptococcaceae</taxon>
        <taxon>Intestinibacter</taxon>
    </lineage>
</organism>
<evidence type="ECO:0000259" key="1">
    <source>
        <dbReference type="Pfam" id="PF00535"/>
    </source>
</evidence>
<name>A0A6N3BSF1_9FIRM</name>
<gene>
    <name evidence="2" type="primary">pglI</name>
    <name evidence="2" type="ORF">IBLFYP30_01656</name>
</gene>
<dbReference type="EMBL" id="CACRUE010000026">
    <property type="protein sequence ID" value="VYU06852.1"/>
    <property type="molecule type" value="Genomic_DNA"/>
</dbReference>
<dbReference type="EC" id="2.4.1.293" evidence="2"/>
<dbReference type="InterPro" id="IPR029044">
    <property type="entry name" value="Nucleotide-diphossugar_trans"/>
</dbReference>